<sequence length="173" mass="19627">MKRTASMADVVKPLQECPSQAYLSNAVQVADLLEWILEQVGNAKVWQTSFSISEEFLRRLFFIEKSGRVTEFNLVLDHKATNKTLKLWSFMTQVIERTYLTDNHSKILLVQAESGQTVSVITSQNLTRGNRHESAFISTDKAIFATLHAEVTDLINNHSVPLTDLFSQRIQAE</sequence>
<accession>A0A1H4AQZ2</accession>
<dbReference type="OrthoDB" id="1067527at2"/>
<organism evidence="1 2">
    <name type="scientific">Xylanibacter ruminicola</name>
    <name type="common">Prevotella ruminicola</name>
    <dbReference type="NCBI Taxonomy" id="839"/>
    <lineage>
        <taxon>Bacteria</taxon>
        <taxon>Pseudomonadati</taxon>
        <taxon>Bacteroidota</taxon>
        <taxon>Bacteroidia</taxon>
        <taxon>Bacteroidales</taxon>
        <taxon>Prevotellaceae</taxon>
        <taxon>Xylanibacter</taxon>
    </lineage>
</organism>
<reference evidence="1 2" key="1">
    <citation type="submission" date="2016-10" db="EMBL/GenBank/DDBJ databases">
        <authorList>
            <person name="de Groot N.N."/>
        </authorList>
    </citation>
    <scope>NUCLEOTIDE SEQUENCE [LARGE SCALE GENOMIC DNA]</scope>
    <source>
        <strain evidence="1 2">D31d</strain>
    </source>
</reference>
<name>A0A1H4AQZ2_XYLRU</name>
<dbReference type="RefSeq" id="WP_074760764.1">
    <property type="nucleotide sequence ID" value="NZ_FNRF01000002.1"/>
</dbReference>
<evidence type="ECO:0000313" key="2">
    <source>
        <dbReference type="Proteomes" id="UP000182257"/>
    </source>
</evidence>
<dbReference type="EMBL" id="FNRF01000002">
    <property type="protein sequence ID" value="SEA38251.1"/>
    <property type="molecule type" value="Genomic_DNA"/>
</dbReference>
<gene>
    <name evidence="1" type="ORF">SAMN05216462_1327</name>
</gene>
<dbReference type="Proteomes" id="UP000182257">
    <property type="component" value="Unassembled WGS sequence"/>
</dbReference>
<evidence type="ECO:0008006" key="3">
    <source>
        <dbReference type="Google" id="ProtNLM"/>
    </source>
</evidence>
<proteinExistence type="predicted"/>
<evidence type="ECO:0000313" key="1">
    <source>
        <dbReference type="EMBL" id="SEA38251.1"/>
    </source>
</evidence>
<protein>
    <recommendedName>
        <fullName evidence="3">C4-dicarboxylate ABC transporter</fullName>
    </recommendedName>
</protein>
<dbReference type="AlphaFoldDB" id="A0A1H4AQZ2"/>